<dbReference type="Proteomes" id="UP000034681">
    <property type="component" value="Unassembled WGS sequence"/>
</dbReference>
<proteinExistence type="predicted"/>
<evidence type="ECO:0000313" key="6">
    <source>
        <dbReference type="Proteomes" id="UP000034681"/>
    </source>
</evidence>
<accession>A0A0M2PPN9</accession>
<dbReference type="SMART" id="SM00382">
    <property type="entry name" value="AAA"/>
    <property type="match status" value="1"/>
</dbReference>
<evidence type="ECO:0000313" key="5">
    <source>
        <dbReference type="EMBL" id="KKI98224.1"/>
    </source>
</evidence>
<dbReference type="PANTHER" id="PTHR11638:SF18">
    <property type="entry name" value="HEAT SHOCK PROTEIN 104"/>
    <property type="match status" value="1"/>
</dbReference>
<dbReference type="GO" id="GO:0005524">
    <property type="term" value="F:ATP binding"/>
    <property type="evidence" value="ECO:0007669"/>
    <property type="project" value="UniProtKB-KW"/>
</dbReference>
<dbReference type="PANTHER" id="PTHR11638">
    <property type="entry name" value="ATP-DEPENDENT CLP PROTEASE"/>
    <property type="match status" value="1"/>
</dbReference>
<dbReference type="STRING" id="317619.GCA_000332315_03121"/>
<evidence type="ECO:0000256" key="1">
    <source>
        <dbReference type="ARBA" id="ARBA00022741"/>
    </source>
</evidence>
<keyword evidence="1" id="KW-0547">Nucleotide-binding</keyword>
<feature type="domain" description="AAA+ ATPase" evidence="4">
    <location>
        <begin position="373"/>
        <end position="524"/>
    </location>
</feature>
<comment type="caution">
    <text evidence="5">The sequence shown here is derived from an EMBL/GenBank/DDBJ whole genome shotgun (WGS) entry which is preliminary data.</text>
</comment>
<dbReference type="GO" id="GO:0016887">
    <property type="term" value="F:ATP hydrolysis activity"/>
    <property type="evidence" value="ECO:0007669"/>
    <property type="project" value="InterPro"/>
</dbReference>
<dbReference type="Gene3D" id="3.40.50.300">
    <property type="entry name" value="P-loop containing nucleotide triphosphate hydrolases"/>
    <property type="match status" value="1"/>
</dbReference>
<dbReference type="OrthoDB" id="9803641at2"/>
<evidence type="ECO:0000256" key="3">
    <source>
        <dbReference type="SAM" id="MobiDB-lite"/>
    </source>
</evidence>
<dbReference type="AlphaFoldDB" id="A0A0M2PPN9"/>
<sequence>MSNTIYFRWLTELEKQIHCRKHIILYGNIHDEFLWRDERQTVYKIINSSLKELGFDLIIRYSPVNGFSYLADSMRERFNALIQDQSLSYHAQSPADEAPVPETTANPMAPPPRRSPGINTRQNTNIRILPEAAFGNLRMAMSQSVTSVAAIVDTVDMLTSDPNQYGVEERNLLMLLKMCTLESAFLTEGTLAGYRNSLILVASDLARIPQWVYKDNPLVEMIQVSSLNKDERRQFALRSLRPREGFSGFFEGDKISIKRPANNVPSQLEALADELADLTEGFHTVDLEALRSISWRDEIPLREKNVRQLVDFYKFGRRDDPWEKISPERIASAKEELSRSVIGQPKAVEAVTSMLASARIGLSMSGGKSSAQPKGIFFFVGPTGVGKTELAKALARLLFVDENSLIRFDMSEYAQEHAAEKLTGAPPGFVGFEAGGQLTNRVLEQPYSILLFDEIEKATPKVMDKFLQILSDGRLTDGKGQTVYFNQTVIIFTSNIGASDLTNHHTGETIRSGIMKQVQEENMPSYSEVEQHFDQEVRWYFSNYIGRAELLGRLGDNIIVFDLLREDFINAIADKFLQQYSEITKEKYKLFIKFMPSVLEVISLRMKEERNLILGGRRIKSLLETFIEKPLNSWLFQEFPDSDMLSCRILSVGLNQDGSLVPEINAG</sequence>
<dbReference type="EMBL" id="AJTX02000010">
    <property type="protein sequence ID" value="KKI98224.1"/>
    <property type="molecule type" value="Genomic_DNA"/>
</dbReference>
<dbReference type="CDD" id="cd19499">
    <property type="entry name" value="RecA-like_ClpB_Hsp104-like"/>
    <property type="match status" value="1"/>
</dbReference>
<dbReference type="InterPro" id="IPR027417">
    <property type="entry name" value="P-loop_NTPase"/>
</dbReference>
<keyword evidence="2" id="KW-0067">ATP-binding</keyword>
<dbReference type="InterPro" id="IPR003959">
    <property type="entry name" value="ATPase_AAA_core"/>
</dbReference>
<evidence type="ECO:0000256" key="2">
    <source>
        <dbReference type="ARBA" id="ARBA00022840"/>
    </source>
</evidence>
<dbReference type="GO" id="GO:0034605">
    <property type="term" value="P:cellular response to heat"/>
    <property type="evidence" value="ECO:0007669"/>
    <property type="project" value="TreeGrafter"/>
</dbReference>
<dbReference type="GO" id="GO:0005737">
    <property type="term" value="C:cytoplasm"/>
    <property type="evidence" value="ECO:0007669"/>
    <property type="project" value="TreeGrafter"/>
</dbReference>
<dbReference type="PRINTS" id="PR00300">
    <property type="entry name" value="CLPPROTEASEA"/>
</dbReference>
<dbReference type="RefSeq" id="WP_017713362.1">
    <property type="nucleotide sequence ID" value="NZ_KB235939.1"/>
</dbReference>
<dbReference type="InterPro" id="IPR003593">
    <property type="entry name" value="AAA+_ATPase"/>
</dbReference>
<dbReference type="Pfam" id="PF07724">
    <property type="entry name" value="AAA_2"/>
    <property type="match status" value="1"/>
</dbReference>
<name>A0A0M2PPN9_PROHO</name>
<gene>
    <name evidence="5" type="ORF">PROH_21380</name>
</gene>
<dbReference type="InterPro" id="IPR050130">
    <property type="entry name" value="ClpA_ClpB"/>
</dbReference>
<evidence type="ECO:0000259" key="4">
    <source>
        <dbReference type="SMART" id="SM00382"/>
    </source>
</evidence>
<protein>
    <submittedName>
        <fullName evidence="5">ATPase</fullName>
    </submittedName>
</protein>
<dbReference type="InterPro" id="IPR001270">
    <property type="entry name" value="ClpA/B"/>
</dbReference>
<feature type="region of interest" description="Disordered" evidence="3">
    <location>
        <begin position="92"/>
        <end position="121"/>
    </location>
</feature>
<organism evidence="5 6">
    <name type="scientific">Prochlorothrix hollandica PCC 9006 = CALU 1027</name>
    <dbReference type="NCBI Taxonomy" id="317619"/>
    <lineage>
        <taxon>Bacteria</taxon>
        <taxon>Bacillati</taxon>
        <taxon>Cyanobacteriota</taxon>
        <taxon>Cyanophyceae</taxon>
        <taxon>Prochlorotrichales</taxon>
        <taxon>Prochlorotrichaceae</taxon>
        <taxon>Prochlorothrix</taxon>
    </lineage>
</organism>
<dbReference type="SUPFAM" id="SSF52540">
    <property type="entry name" value="P-loop containing nucleoside triphosphate hydrolases"/>
    <property type="match status" value="1"/>
</dbReference>
<keyword evidence="6" id="KW-1185">Reference proteome</keyword>
<reference evidence="5" key="1">
    <citation type="submission" date="2012-04" db="EMBL/GenBank/DDBJ databases">
        <authorList>
            <person name="Borisov I.G."/>
            <person name="Ivanikova N.V."/>
            <person name="Pinevich A.V."/>
        </authorList>
    </citation>
    <scope>NUCLEOTIDE SEQUENCE</scope>
    <source>
        <strain evidence="5">CALU 1027</strain>
    </source>
</reference>